<feature type="transmembrane region" description="Helical" evidence="1">
    <location>
        <begin position="58"/>
        <end position="75"/>
    </location>
</feature>
<reference evidence="3" key="1">
    <citation type="submission" date="2017-09" db="EMBL/GenBank/DDBJ databases">
        <title>Genome evolution observed in wild isolates of Caulobacter crescentus.</title>
        <authorList>
            <person name="Ely B."/>
            <person name="Wilson K."/>
            <person name="Scott D."/>
        </authorList>
    </citation>
    <scope>NUCLEOTIDE SEQUENCE [LARGE SCALE GENOMIC DNA]</scope>
    <source>
        <strain evidence="3">CB13b1a</strain>
    </source>
</reference>
<sequence>MTAATQALDGIKHKVRRRARLALLLREAAARAFRWAAIGLGALVILAGAILTPLPGHVGLPLLVVGLMIVLRYSFQARKQFIRLQRRHPKLVFPIRRLMRREPEVLLVVWQQMLRTEKLVLRKARWRLLKKTRKRVRRYVARQTAKAA</sequence>
<evidence type="ECO:0000313" key="2">
    <source>
        <dbReference type="EMBL" id="ATC33991.1"/>
    </source>
</evidence>
<keyword evidence="1" id="KW-1133">Transmembrane helix</keyword>
<evidence type="ECO:0000256" key="1">
    <source>
        <dbReference type="SAM" id="Phobius"/>
    </source>
</evidence>
<dbReference type="AlphaFoldDB" id="A0A290MPP6"/>
<dbReference type="RefSeq" id="WP_096053348.1">
    <property type="nucleotide sequence ID" value="NZ_CP023315.3"/>
</dbReference>
<dbReference type="Proteomes" id="UP000217311">
    <property type="component" value="Chromosome"/>
</dbReference>
<dbReference type="EMBL" id="CP023315">
    <property type="protein sequence ID" value="ATC33991.1"/>
    <property type="molecule type" value="Genomic_DNA"/>
</dbReference>
<name>A0A290MPP6_CAUVI</name>
<organism evidence="2 3">
    <name type="scientific">Caulobacter vibrioides</name>
    <name type="common">Caulobacter crescentus</name>
    <dbReference type="NCBI Taxonomy" id="155892"/>
    <lineage>
        <taxon>Bacteria</taxon>
        <taxon>Pseudomonadati</taxon>
        <taxon>Pseudomonadota</taxon>
        <taxon>Alphaproteobacteria</taxon>
        <taxon>Caulobacterales</taxon>
        <taxon>Caulobacteraceae</taxon>
        <taxon>Caulobacter</taxon>
    </lineage>
</organism>
<evidence type="ECO:0000313" key="3">
    <source>
        <dbReference type="Proteomes" id="UP000217311"/>
    </source>
</evidence>
<gene>
    <name evidence="2" type="ORF">CA606_17560</name>
</gene>
<protein>
    <submittedName>
        <fullName evidence="2">Uncharacterized protein</fullName>
    </submittedName>
</protein>
<keyword evidence="1" id="KW-0472">Membrane</keyword>
<proteinExistence type="predicted"/>
<keyword evidence="1" id="KW-0812">Transmembrane</keyword>
<accession>A0A290MPP6</accession>
<feature type="transmembrane region" description="Helical" evidence="1">
    <location>
        <begin position="32"/>
        <end position="52"/>
    </location>
</feature>